<feature type="domain" description="Peptidase M48" evidence="15">
    <location>
        <begin position="204"/>
        <end position="409"/>
    </location>
</feature>
<dbReference type="Pfam" id="PF16491">
    <property type="entry name" value="Peptidase_M48_N"/>
    <property type="match status" value="1"/>
</dbReference>
<accession>A0A5D0ME15</accession>
<feature type="transmembrane region" description="Helical" evidence="14">
    <location>
        <begin position="96"/>
        <end position="125"/>
    </location>
</feature>
<dbReference type="AlphaFoldDB" id="A0A5D0ME15"/>
<dbReference type="Pfam" id="PF01435">
    <property type="entry name" value="Peptidase_M48"/>
    <property type="match status" value="1"/>
</dbReference>
<feature type="active site" description="Proton donor" evidence="11">
    <location>
        <position position="356"/>
    </location>
</feature>
<evidence type="ECO:0000313" key="18">
    <source>
        <dbReference type="Proteomes" id="UP000324143"/>
    </source>
</evidence>
<dbReference type="CDD" id="cd07343">
    <property type="entry name" value="M48A_Zmpste24p_like"/>
    <property type="match status" value="1"/>
</dbReference>
<proteinExistence type="inferred from homology"/>
<feature type="transmembrane region" description="Helical" evidence="14">
    <location>
        <begin position="146"/>
        <end position="165"/>
    </location>
</feature>
<dbReference type="InterPro" id="IPR027057">
    <property type="entry name" value="CAXX_Prtase_1"/>
</dbReference>
<evidence type="ECO:0000256" key="13">
    <source>
        <dbReference type="RuleBase" id="RU003983"/>
    </source>
</evidence>
<feature type="transmembrane region" description="Helical" evidence="14">
    <location>
        <begin position="66"/>
        <end position="84"/>
    </location>
</feature>
<keyword evidence="18" id="KW-1185">Reference proteome</keyword>
<organism evidence="17 18">
    <name type="scientific">Candidatus Mcinerneyibacterium aminivorans</name>
    <dbReference type="NCBI Taxonomy" id="2703815"/>
    <lineage>
        <taxon>Bacteria</taxon>
        <taxon>Candidatus Macinerneyibacteriota</taxon>
        <taxon>Candidatus Mcinerneyibacteria</taxon>
        <taxon>Candidatus Mcinerneyibacteriales</taxon>
        <taxon>Candidatus Mcinerneyibacteriaceae</taxon>
        <taxon>Candidatus Mcinerneyibacterium</taxon>
    </lineage>
</organism>
<evidence type="ECO:0000256" key="8">
    <source>
        <dbReference type="ARBA" id="ARBA00022989"/>
    </source>
</evidence>
<comment type="subcellular location">
    <subcellularLocation>
        <location evidence="1">Endoplasmic reticulum membrane</location>
        <topology evidence="1">Multi-pass membrane protein</topology>
    </subcellularLocation>
</comment>
<sequence>MNIFLIIILLFIVIEYILNFVSRHLNIKNLETELPEEFKNYYDEEDYKKSQLYTKEKTKFSNVNDTVMVVFKISFILLGGFNLIDNWARDLVSHPVLTGVIFLWILILLLQVISIPFSYYGSFVIEEKYGFNRMNLKTFFTDNIKTLLLTLILSGAMFAPLIWLFSKMDSYAWVMSWIFVFILTLVIQYLAPVLIMPLFNKFYPLEDEELKNRIMNYADNYAFNIEGIFTMDGSKRTTKANAYFTGIGKNKRIVFYDNLVENFNNNEIMTILAHEMGHYKLKHILKRLLVSFFTTGVMFYLLSLFIKNEMLFEAFKMDNLSIYAGIVFFGLLYSPINMLLSLINKYVSRKNEKEADEFAARTTGNPNAFIKALKKLSLNNLTNLTPHPATVFLKYSHPPVLERIKNIKNYMNAKSNRDFNLEV</sequence>
<evidence type="ECO:0000259" key="15">
    <source>
        <dbReference type="Pfam" id="PF01435"/>
    </source>
</evidence>
<keyword evidence="4 12" id="KW-0479">Metal-binding</keyword>
<evidence type="ECO:0000256" key="14">
    <source>
        <dbReference type="SAM" id="Phobius"/>
    </source>
</evidence>
<evidence type="ECO:0000256" key="1">
    <source>
        <dbReference type="ARBA" id="ARBA00004477"/>
    </source>
</evidence>
<evidence type="ECO:0000256" key="12">
    <source>
        <dbReference type="PIRSR" id="PIRSR627057-2"/>
    </source>
</evidence>
<evidence type="ECO:0000256" key="3">
    <source>
        <dbReference type="ARBA" id="ARBA00022692"/>
    </source>
</evidence>
<evidence type="ECO:0000313" key="17">
    <source>
        <dbReference type="EMBL" id="TYB31907.1"/>
    </source>
</evidence>
<name>A0A5D0ME15_9BACT</name>
<feature type="domain" description="CAAX prenyl protease 1 N-terminal" evidence="16">
    <location>
        <begin position="26"/>
        <end position="201"/>
    </location>
</feature>
<comment type="caution">
    <text evidence="17">The sequence shown here is derived from an EMBL/GenBank/DDBJ whole genome shotgun (WGS) entry which is preliminary data.</text>
</comment>
<evidence type="ECO:0000259" key="16">
    <source>
        <dbReference type="Pfam" id="PF16491"/>
    </source>
</evidence>
<evidence type="ECO:0000256" key="4">
    <source>
        <dbReference type="ARBA" id="ARBA00022723"/>
    </source>
</evidence>
<gene>
    <name evidence="17" type="ORF">FXF47_01735</name>
</gene>
<keyword evidence="8 14" id="KW-1133">Transmembrane helix</keyword>
<evidence type="ECO:0000256" key="9">
    <source>
        <dbReference type="ARBA" id="ARBA00023049"/>
    </source>
</evidence>
<evidence type="ECO:0000256" key="6">
    <source>
        <dbReference type="ARBA" id="ARBA00022824"/>
    </source>
</evidence>
<feature type="binding site" evidence="12">
    <location>
        <position position="274"/>
    </location>
    <ligand>
        <name>Zn(2+)</name>
        <dbReference type="ChEBI" id="CHEBI:29105"/>
        <note>catalytic</note>
    </ligand>
</feature>
<dbReference type="GO" id="GO:0071586">
    <property type="term" value="P:CAAX-box protein processing"/>
    <property type="evidence" value="ECO:0007669"/>
    <property type="project" value="InterPro"/>
</dbReference>
<reference evidence="17" key="1">
    <citation type="submission" date="2019-08" db="EMBL/GenBank/DDBJ databases">
        <title>Genomic characterization of a novel candidate phylum (ARYD3) from a high temperature, high salinity tertiary oil reservoir in north central Oklahoma, USA.</title>
        <authorList>
            <person name="Youssef N.H."/>
            <person name="Yadav A."/>
            <person name="Elshahed M.S."/>
        </authorList>
    </citation>
    <scope>NUCLEOTIDE SEQUENCE [LARGE SCALE GENOMIC DNA]</scope>
    <source>
        <strain evidence="17">ARYD3</strain>
    </source>
</reference>
<dbReference type="PANTHER" id="PTHR10120">
    <property type="entry name" value="CAAX PRENYL PROTEASE 1"/>
    <property type="match status" value="1"/>
</dbReference>
<dbReference type="Proteomes" id="UP000324143">
    <property type="component" value="Unassembled WGS sequence"/>
</dbReference>
<dbReference type="GO" id="GO:0046872">
    <property type="term" value="F:metal ion binding"/>
    <property type="evidence" value="ECO:0007669"/>
    <property type="project" value="UniProtKB-KW"/>
</dbReference>
<dbReference type="InterPro" id="IPR001915">
    <property type="entry name" value="Peptidase_M48"/>
</dbReference>
<evidence type="ECO:0000256" key="10">
    <source>
        <dbReference type="ARBA" id="ARBA00023136"/>
    </source>
</evidence>
<dbReference type="GO" id="GO:0004222">
    <property type="term" value="F:metalloendopeptidase activity"/>
    <property type="evidence" value="ECO:0007669"/>
    <property type="project" value="InterPro"/>
</dbReference>
<dbReference type="Gene3D" id="3.30.2010.10">
    <property type="entry name" value="Metalloproteases ('zincins'), catalytic domain"/>
    <property type="match status" value="1"/>
</dbReference>
<feature type="transmembrane region" description="Helical" evidence="14">
    <location>
        <begin position="322"/>
        <end position="343"/>
    </location>
</feature>
<keyword evidence="2 13" id="KW-0645">Protease</keyword>
<feature type="transmembrane region" description="Helical" evidence="14">
    <location>
        <begin position="6"/>
        <end position="22"/>
    </location>
</feature>
<evidence type="ECO:0000256" key="7">
    <source>
        <dbReference type="ARBA" id="ARBA00022833"/>
    </source>
</evidence>
<evidence type="ECO:0000256" key="11">
    <source>
        <dbReference type="PIRSR" id="PIRSR627057-1"/>
    </source>
</evidence>
<dbReference type="InterPro" id="IPR032456">
    <property type="entry name" value="Peptidase_M48_N"/>
</dbReference>
<comment type="cofactor">
    <cofactor evidence="12 13">
        <name>Zn(2+)</name>
        <dbReference type="ChEBI" id="CHEBI:29105"/>
    </cofactor>
    <text evidence="12 13">Binds 1 zinc ion per subunit.</text>
</comment>
<dbReference type="EMBL" id="VSIX01000022">
    <property type="protein sequence ID" value="TYB31907.1"/>
    <property type="molecule type" value="Genomic_DNA"/>
</dbReference>
<keyword evidence="9 13" id="KW-0482">Metalloprotease</keyword>
<feature type="transmembrane region" description="Helical" evidence="14">
    <location>
        <begin position="171"/>
        <end position="191"/>
    </location>
</feature>
<comment type="similarity">
    <text evidence="13">Belongs to the peptidase M48 family.</text>
</comment>
<keyword evidence="5 13" id="KW-0378">Hydrolase</keyword>
<feature type="transmembrane region" description="Helical" evidence="14">
    <location>
        <begin position="288"/>
        <end position="306"/>
    </location>
</feature>
<keyword evidence="10 14" id="KW-0472">Membrane</keyword>
<evidence type="ECO:0000256" key="2">
    <source>
        <dbReference type="ARBA" id="ARBA00022670"/>
    </source>
</evidence>
<keyword evidence="7 12" id="KW-0862">Zinc</keyword>
<protein>
    <submittedName>
        <fullName evidence="17">M48 family metallopeptidase</fullName>
    </submittedName>
</protein>
<feature type="active site" evidence="11">
    <location>
        <position position="275"/>
    </location>
</feature>
<evidence type="ECO:0000256" key="5">
    <source>
        <dbReference type="ARBA" id="ARBA00022801"/>
    </source>
</evidence>
<feature type="binding site" evidence="12">
    <location>
        <position position="278"/>
    </location>
    <ligand>
        <name>Zn(2+)</name>
        <dbReference type="ChEBI" id="CHEBI:29105"/>
        <note>catalytic</note>
    </ligand>
</feature>
<feature type="binding site" evidence="12">
    <location>
        <position position="352"/>
    </location>
    <ligand>
        <name>Zn(2+)</name>
        <dbReference type="ChEBI" id="CHEBI:29105"/>
        <note>catalytic</note>
    </ligand>
</feature>
<dbReference type="FunFam" id="3.30.2010.10:FF:000002">
    <property type="entry name" value="CAAX prenyl protease"/>
    <property type="match status" value="1"/>
</dbReference>
<keyword evidence="3 14" id="KW-0812">Transmembrane</keyword>
<keyword evidence="6" id="KW-0256">Endoplasmic reticulum</keyword>